<proteinExistence type="predicted"/>
<protein>
    <recommendedName>
        <fullName evidence="7">Fungal STAND N-terminal Goodbye domain-containing protein</fullName>
    </recommendedName>
</protein>
<feature type="compositionally biased region" description="Basic and acidic residues" evidence="2">
    <location>
        <begin position="1341"/>
        <end position="1351"/>
    </location>
</feature>
<feature type="domain" description="Nephrocystin 3-like N-terminal" evidence="4">
    <location>
        <begin position="291"/>
        <end position="435"/>
    </location>
</feature>
<feature type="region of interest" description="Disordered" evidence="2">
    <location>
        <begin position="1309"/>
        <end position="1361"/>
    </location>
</feature>
<feature type="compositionally biased region" description="Basic and acidic residues" evidence="2">
    <location>
        <begin position="1323"/>
        <end position="1332"/>
    </location>
</feature>
<feature type="domain" description="Fungal STAND N-terminal Goodbye" evidence="3">
    <location>
        <begin position="39"/>
        <end position="141"/>
    </location>
</feature>
<organism evidence="5 6">
    <name type="scientific">Dactylonectria macrodidyma</name>
    <dbReference type="NCBI Taxonomy" id="307937"/>
    <lineage>
        <taxon>Eukaryota</taxon>
        <taxon>Fungi</taxon>
        <taxon>Dikarya</taxon>
        <taxon>Ascomycota</taxon>
        <taxon>Pezizomycotina</taxon>
        <taxon>Sordariomycetes</taxon>
        <taxon>Hypocreomycetidae</taxon>
        <taxon>Hypocreales</taxon>
        <taxon>Nectriaceae</taxon>
        <taxon>Dactylonectria</taxon>
    </lineage>
</organism>
<dbReference type="Pfam" id="PF17109">
    <property type="entry name" value="Goodbye"/>
    <property type="match status" value="1"/>
</dbReference>
<dbReference type="PANTHER" id="PTHR10039:SF17">
    <property type="entry name" value="FUNGAL STAND N-TERMINAL GOODBYE DOMAIN-CONTAINING PROTEIN-RELATED"/>
    <property type="match status" value="1"/>
</dbReference>
<dbReference type="Proteomes" id="UP000738349">
    <property type="component" value="Unassembled WGS sequence"/>
</dbReference>
<sequence length="1460" mass="166593">MATQSRAIFGANSDSDEEINRTWKEVEDRVVQMAGGDKSKIRQHLGIENVLEYLDKAQSNDKKAAEKYGTVRNIFNRTLQCIQTVGGIVADGASHAFAPAGTCYNALTFVIQAWQGYEGIFESLASLLEKCTEFLDRLSYYATSGMDSRLTKVACQHLYLFVEICDRSLKLKLKRHKFTAFVKQMFLNDDGVQDLLSAMQSLVDKERGLVSAQTWRSSNEAATNSRDGLSLTRKVHNSLVEDKNQLQREKELQKWKQAIFKALELEAKILEGTQEPWELMWKRHKSKIIQGTGEWLTQDSRFKAWASIDSESSQILGLEGEDGAGKTLLASNVILHLRKMKRIEASDSRVVVAHNFVETDSKSSVKPDTSVAISRNLMCQLAIADEPFMKSVAAICEKSQYFSSPLDMWTQLLLRNEDLANINATFFIVLDGLGSNVDALTHLLRIFSDNALIRRTRILLAGNRAMFDGIEKAGGLKVEKIALRTANKRDVELYINSRMDEMEILKDKSRPDVSDMREKILNDLPRSSGGDYYKISHVLDNVSKTDDPDEINAHLQSVDDAWFDQIDVDIERLNQACTPKEIAEINEMILWLSTAPAWMTPLEMEGVLALKGGKSFVPIESKIKTKYSIFSTEYGYVTFKFPQVSEKIPLKSKDSSDEASSSGFKELQPAEINMLKHYLSVVCPPDLYARAGFDEFFDRKMVRKRNFIYRDPDNAHITLVIRFLTCLEEERTEKTEPLRSYVSMQLLHHLKETDLSLADRPLKAEAGILLVRLFTEKYALDSLLDFRAQDMHNDEVEYSEYAIPDIWSSWIFGDEGVNAIAKWFKDSAVIEKVKDNPLITAFNARDANQHRVVFESAARFVANDLFRIDVTKRETFYAFVFLYSLLTKEDRKTPDEVNQIFNPTISMFQMVEDWSQELLDVTDKDSVWEAKAAALLGYLPRDNIPSALVEERIRKAMQLEPTNWRAIYTLSQFTESVEEGITLLEGAINRLMDDTKWRDDKQHRRLLADMVLELGNKYWEDDRTRDKAMDVYAKMMQIDQSYFIIKSFYSVLVKYSSIEKWDAIAKFLEGLLKQSEDGKNMAGLFIGKGLMSEGRPFRLVLRRLATLGDRLDLVERVLEKARGIEQENPFHFFYLLGLLLVQIEGREEAGIAVWESMPARIAQDWQVVFITKYIVTAWINLVTAQGTTQKQAAAYDRKVEAWYQMFETLYNDQPESVVVFAEYFRLRGDETRAKKVMRNFARESLEMLYDDDVENDMTSFWGLGHIFSTMRDTANNLVAWEMVAQVRKTQYARYEERLGAWEQRQAVAAGGKPANDASQDVGATHEEGEARHQSGGSIETGENKSDDKASTVEDNDDSPSEPAKFIAHCNGVCNGSFKLPSGFWICLTEGGEIHFCDDCYELLYNGGLDPFTCHKNHDHLRLERDDEKMDAVPTGSVLVGERVVTLDEWKEEIKAKYVDF</sequence>
<comment type="caution">
    <text evidence="5">The sequence shown here is derived from an EMBL/GenBank/DDBJ whole genome shotgun (WGS) entry which is preliminary data.</text>
</comment>
<dbReference type="EMBL" id="JAGMUV010000014">
    <property type="protein sequence ID" value="KAH7134150.1"/>
    <property type="molecule type" value="Genomic_DNA"/>
</dbReference>
<keyword evidence="1" id="KW-0677">Repeat</keyword>
<dbReference type="OrthoDB" id="2913095at2759"/>
<dbReference type="InterPro" id="IPR056884">
    <property type="entry name" value="NPHP3-like_N"/>
</dbReference>
<dbReference type="PANTHER" id="PTHR10039">
    <property type="entry name" value="AMELOGENIN"/>
    <property type="match status" value="1"/>
</dbReference>
<evidence type="ECO:0008006" key="7">
    <source>
        <dbReference type="Google" id="ProtNLM"/>
    </source>
</evidence>
<evidence type="ECO:0000256" key="1">
    <source>
        <dbReference type="ARBA" id="ARBA00022737"/>
    </source>
</evidence>
<dbReference type="InterPro" id="IPR031350">
    <property type="entry name" value="Goodbye_dom"/>
</dbReference>
<name>A0A9P9IX27_9HYPO</name>
<keyword evidence="6" id="KW-1185">Reference proteome</keyword>
<evidence type="ECO:0000313" key="6">
    <source>
        <dbReference type="Proteomes" id="UP000738349"/>
    </source>
</evidence>
<evidence type="ECO:0000313" key="5">
    <source>
        <dbReference type="EMBL" id="KAH7134150.1"/>
    </source>
</evidence>
<dbReference type="Pfam" id="PF24883">
    <property type="entry name" value="NPHP3_N"/>
    <property type="match status" value="1"/>
</dbReference>
<accession>A0A9P9IX27</accession>
<gene>
    <name evidence="5" type="ORF">EDB81DRAFT_803302</name>
</gene>
<evidence type="ECO:0000259" key="3">
    <source>
        <dbReference type="Pfam" id="PF17109"/>
    </source>
</evidence>
<evidence type="ECO:0000256" key="2">
    <source>
        <dbReference type="SAM" id="MobiDB-lite"/>
    </source>
</evidence>
<reference evidence="5" key="1">
    <citation type="journal article" date="2021" name="Nat. Commun.">
        <title>Genetic determinants of endophytism in the Arabidopsis root mycobiome.</title>
        <authorList>
            <person name="Mesny F."/>
            <person name="Miyauchi S."/>
            <person name="Thiergart T."/>
            <person name="Pickel B."/>
            <person name="Atanasova L."/>
            <person name="Karlsson M."/>
            <person name="Huettel B."/>
            <person name="Barry K.W."/>
            <person name="Haridas S."/>
            <person name="Chen C."/>
            <person name="Bauer D."/>
            <person name="Andreopoulos W."/>
            <person name="Pangilinan J."/>
            <person name="LaButti K."/>
            <person name="Riley R."/>
            <person name="Lipzen A."/>
            <person name="Clum A."/>
            <person name="Drula E."/>
            <person name="Henrissat B."/>
            <person name="Kohler A."/>
            <person name="Grigoriev I.V."/>
            <person name="Martin F.M."/>
            <person name="Hacquard S."/>
        </authorList>
    </citation>
    <scope>NUCLEOTIDE SEQUENCE</scope>
    <source>
        <strain evidence="5">MPI-CAGE-AT-0147</strain>
    </source>
</reference>
<evidence type="ECO:0000259" key="4">
    <source>
        <dbReference type="Pfam" id="PF24883"/>
    </source>
</evidence>